<evidence type="ECO:0000313" key="8">
    <source>
        <dbReference type="EMBL" id="TSD68386.1"/>
    </source>
</evidence>
<keyword evidence="3" id="KW-0732">Signal</keyword>
<dbReference type="GO" id="GO:0042597">
    <property type="term" value="C:periplasmic space"/>
    <property type="evidence" value="ECO:0007669"/>
    <property type="project" value="TreeGrafter"/>
</dbReference>
<dbReference type="OrthoDB" id="9758957at2"/>
<dbReference type="EC" id="3.1.4.46" evidence="2"/>
<dbReference type="CDD" id="cd08602">
    <property type="entry name" value="GDPD_ScGlpQ1_like"/>
    <property type="match status" value="1"/>
</dbReference>
<dbReference type="EMBL" id="VLNT01000001">
    <property type="protein sequence ID" value="TSD68386.1"/>
    <property type="molecule type" value="Genomic_DNA"/>
</dbReference>
<dbReference type="AlphaFoldDB" id="A0A554SPW6"/>
<dbReference type="PROSITE" id="PS51704">
    <property type="entry name" value="GP_PDE"/>
    <property type="match status" value="1"/>
</dbReference>
<protein>
    <recommendedName>
        <fullName evidence="2">glycerophosphodiester phosphodiesterase</fullName>
        <ecNumber evidence="2">3.1.4.46</ecNumber>
    </recommendedName>
</protein>
<evidence type="ECO:0000256" key="4">
    <source>
        <dbReference type="ARBA" id="ARBA00022798"/>
    </source>
</evidence>
<dbReference type="Proteomes" id="UP000316988">
    <property type="component" value="Unassembled WGS sequence"/>
</dbReference>
<name>A0A554SPW6_9ACTN</name>
<evidence type="ECO:0000256" key="1">
    <source>
        <dbReference type="ARBA" id="ARBA00007277"/>
    </source>
</evidence>
<evidence type="ECO:0000256" key="2">
    <source>
        <dbReference type="ARBA" id="ARBA00012247"/>
    </source>
</evidence>
<evidence type="ECO:0000256" key="6">
    <source>
        <dbReference type="ARBA" id="ARBA00047512"/>
    </source>
</evidence>
<comment type="similarity">
    <text evidence="1">Belongs to the glycerophosphoryl diester phosphodiesterase family.</text>
</comment>
<evidence type="ECO:0000256" key="5">
    <source>
        <dbReference type="ARBA" id="ARBA00022801"/>
    </source>
</evidence>
<dbReference type="GO" id="GO:0008889">
    <property type="term" value="F:glycerophosphodiester phosphodiesterase activity"/>
    <property type="evidence" value="ECO:0007669"/>
    <property type="project" value="UniProtKB-EC"/>
</dbReference>
<feature type="domain" description="GP-PDE" evidence="7">
    <location>
        <begin position="4"/>
        <end position="332"/>
    </location>
</feature>
<keyword evidence="9" id="KW-1185">Reference proteome</keyword>
<dbReference type="Gene3D" id="3.20.20.190">
    <property type="entry name" value="Phosphatidylinositol (PI) phosphodiesterase"/>
    <property type="match status" value="1"/>
</dbReference>
<evidence type="ECO:0000259" key="7">
    <source>
        <dbReference type="PROSITE" id="PS51704"/>
    </source>
</evidence>
<evidence type="ECO:0000256" key="3">
    <source>
        <dbReference type="ARBA" id="ARBA00022729"/>
    </source>
</evidence>
<accession>A0A554SPW6</accession>
<dbReference type="InterPro" id="IPR030395">
    <property type="entry name" value="GP_PDE_dom"/>
</dbReference>
<keyword evidence="5" id="KW-0378">Hydrolase</keyword>
<keyword evidence="4" id="KW-0319">Glycerol metabolism</keyword>
<gene>
    <name evidence="8" type="ORF">FNM00_02000</name>
</gene>
<dbReference type="PANTHER" id="PTHR43620:SF7">
    <property type="entry name" value="GLYCEROPHOSPHODIESTER PHOSPHODIESTERASE GDPD5-RELATED"/>
    <property type="match status" value="1"/>
</dbReference>
<dbReference type="GO" id="GO:0006629">
    <property type="term" value="P:lipid metabolic process"/>
    <property type="evidence" value="ECO:0007669"/>
    <property type="project" value="InterPro"/>
</dbReference>
<sequence>MSAPIVIAHRGVPGARLEHTAESYQLAIEQGADYIEPDLVMSRDGVLVVRHENELSSTTDVADRAIFADRRTTKDVDGVAVTGWFSEDFTLEELRSLCTRERIPDVRPGNLGLAGTILTFEQVIDIAEAENARRGPGEPRLGIYPETKHPTYFNALGYDITDLLLSTLRGRDLDTERPRFPVIIQSMEPGNLRWLRSRTSLPLIQLLEHGGAPYDHVLAGDSRDYAFLASAAGLAFIAEYADGVGAHKSLVIARDAEDRLAAPTALVGDAHDLGLAVHVWTLRDENHFLPADLRNGQGPADHGDALAEYLAFYDAGVDGVFSDSTARAITARDRWERRSPSATGSPAPGA</sequence>
<dbReference type="PANTHER" id="PTHR43620">
    <property type="entry name" value="GLYCEROPHOSPHORYL DIESTER PHOSPHODIESTERASE"/>
    <property type="match status" value="1"/>
</dbReference>
<dbReference type="SUPFAM" id="SSF51695">
    <property type="entry name" value="PLC-like phosphodiesterases"/>
    <property type="match status" value="1"/>
</dbReference>
<reference evidence="8 9" key="1">
    <citation type="submission" date="2019-07" db="EMBL/GenBank/DDBJ databases">
        <authorList>
            <person name="Zhao L.H."/>
        </authorList>
    </citation>
    <scope>NUCLEOTIDE SEQUENCE [LARGE SCALE GENOMIC DNA]</scope>
    <source>
        <strain evidence="8 9">Co35</strain>
    </source>
</reference>
<comment type="caution">
    <text evidence="8">The sequence shown here is derived from an EMBL/GenBank/DDBJ whole genome shotgun (WGS) entry which is preliminary data.</text>
</comment>
<organism evidence="8 9">
    <name type="scientific">Aeromicrobium piscarium</name>
    <dbReference type="NCBI Taxonomy" id="2590901"/>
    <lineage>
        <taxon>Bacteria</taxon>
        <taxon>Bacillati</taxon>
        <taxon>Actinomycetota</taxon>
        <taxon>Actinomycetes</taxon>
        <taxon>Propionibacteriales</taxon>
        <taxon>Nocardioidaceae</taxon>
        <taxon>Aeromicrobium</taxon>
    </lineage>
</organism>
<dbReference type="Pfam" id="PF03009">
    <property type="entry name" value="GDPD"/>
    <property type="match status" value="1"/>
</dbReference>
<dbReference type="GO" id="GO:0006071">
    <property type="term" value="P:glycerol metabolic process"/>
    <property type="evidence" value="ECO:0007669"/>
    <property type="project" value="UniProtKB-KW"/>
</dbReference>
<dbReference type="RefSeq" id="WP_143911335.1">
    <property type="nucleotide sequence ID" value="NZ_VLNT01000001.1"/>
</dbReference>
<dbReference type="InterPro" id="IPR017946">
    <property type="entry name" value="PLC-like_Pdiesterase_TIM-brl"/>
</dbReference>
<comment type="catalytic activity">
    <reaction evidence="6">
        <text>a sn-glycero-3-phosphodiester + H2O = an alcohol + sn-glycerol 3-phosphate + H(+)</text>
        <dbReference type="Rhea" id="RHEA:12969"/>
        <dbReference type="ChEBI" id="CHEBI:15377"/>
        <dbReference type="ChEBI" id="CHEBI:15378"/>
        <dbReference type="ChEBI" id="CHEBI:30879"/>
        <dbReference type="ChEBI" id="CHEBI:57597"/>
        <dbReference type="ChEBI" id="CHEBI:83408"/>
        <dbReference type="EC" id="3.1.4.46"/>
    </reaction>
</comment>
<proteinExistence type="inferred from homology"/>
<evidence type="ECO:0000313" key="9">
    <source>
        <dbReference type="Proteomes" id="UP000316988"/>
    </source>
</evidence>